<protein>
    <recommendedName>
        <fullName evidence="4">DUF2808 domain-containing protein</fullName>
    </recommendedName>
</protein>
<reference evidence="2 3" key="1">
    <citation type="journal article" date="2019" name="Genome Biol. Evol.">
        <title>Day and night: Metabolic profiles and evolutionary relationships of six axenic non-marine cyanobacteria.</title>
        <authorList>
            <person name="Will S.E."/>
            <person name="Henke P."/>
            <person name="Boedeker C."/>
            <person name="Huang S."/>
            <person name="Brinkmann H."/>
            <person name="Rohde M."/>
            <person name="Jarek M."/>
            <person name="Friedl T."/>
            <person name="Seufert S."/>
            <person name="Schumacher M."/>
            <person name="Overmann J."/>
            <person name="Neumann-Schaal M."/>
            <person name="Petersen J."/>
        </authorList>
    </citation>
    <scope>NUCLEOTIDE SEQUENCE [LARGE SCALE GENOMIC DNA]</scope>
    <source>
        <strain evidence="2 3">SAG 39.79</strain>
    </source>
</reference>
<evidence type="ECO:0000313" key="2">
    <source>
        <dbReference type="EMBL" id="RUT02927.1"/>
    </source>
</evidence>
<evidence type="ECO:0000313" key="3">
    <source>
        <dbReference type="Proteomes" id="UP000282574"/>
    </source>
</evidence>
<evidence type="ECO:0008006" key="4">
    <source>
        <dbReference type="Google" id="ProtNLM"/>
    </source>
</evidence>
<proteinExistence type="predicted"/>
<keyword evidence="3" id="KW-1185">Reference proteome</keyword>
<evidence type="ECO:0000256" key="1">
    <source>
        <dbReference type="SAM" id="SignalP"/>
    </source>
</evidence>
<dbReference type="EMBL" id="RSCK01000105">
    <property type="protein sequence ID" value="RUT02927.1"/>
    <property type="molecule type" value="Genomic_DNA"/>
</dbReference>
<accession>A0AB37UB65</accession>
<dbReference type="InterPro" id="IPR021256">
    <property type="entry name" value="DUF2808"/>
</dbReference>
<dbReference type="RefSeq" id="WP_199755885.1">
    <property type="nucleotide sequence ID" value="NZ_JAVKZF010000001.1"/>
</dbReference>
<comment type="caution">
    <text evidence="2">The sequence shown here is derived from an EMBL/GenBank/DDBJ whole genome shotgun (WGS) entry which is preliminary data.</text>
</comment>
<dbReference type="AlphaFoldDB" id="A0AB37UB65"/>
<feature type="chain" id="PRO_5044197488" description="DUF2808 domain-containing protein" evidence="1">
    <location>
        <begin position="22"/>
        <end position="180"/>
    </location>
</feature>
<dbReference type="Proteomes" id="UP000282574">
    <property type="component" value="Unassembled WGS sequence"/>
</dbReference>
<name>A0AB37UB65_9CYAN</name>
<keyword evidence="1" id="KW-0732">Signal</keyword>
<dbReference type="Pfam" id="PF10989">
    <property type="entry name" value="DUF2808"/>
    <property type="match status" value="1"/>
</dbReference>
<gene>
    <name evidence="2" type="ORF">DSM107010_61940</name>
</gene>
<organism evidence="2 3">
    <name type="scientific">Chroococcidiopsis cubana SAG 39.79</name>
    <dbReference type="NCBI Taxonomy" id="388085"/>
    <lineage>
        <taxon>Bacteria</taxon>
        <taxon>Bacillati</taxon>
        <taxon>Cyanobacteriota</taxon>
        <taxon>Cyanophyceae</taxon>
        <taxon>Chroococcidiopsidales</taxon>
        <taxon>Chroococcidiopsidaceae</taxon>
        <taxon>Chroococcidiopsis</taxon>
    </lineage>
</organism>
<sequence>MKASQKLGLGIILLASMGVLRAPSVQAVKLRDGTIQFVQPPQLVKARVTDTSSGVSASYYFTIHLPLAAGEPLQRITLTQQLGKENLAFNLKRIRAETETERELTLGEVESDRQQKTISIEFNPPVPPGQTVTIRLRSVKNPSFGGVYLFKVAASPQGEKVRSQYLGLGRFQFTSPGGTF</sequence>
<feature type="signal peptide" evidence="1">
    <location>
        <begin position="1"/>
        <end position="21"/>
    </location>
</feature>